<dbReference type="InterPro" id="IPR045257">
    <property type="entry name" value="E2/Pdx1"/>
</dbReference>
<feature type="domain" description="Peripheral subunit-binding (PSBD)" evidence="11">
    <location>
        <begin position="125"/>
        <end position="162"/>
    </location>
</feature>
<dbReference type="InterPro" id="IPR000089">
    <property type="entry name" value="Biotin_lipoyl"/>
</dbReference>
<comment type="catalytic activity">
    <reaction evidence="7 8">
        <text>N(6)-[(R)-dihydrolipoyl]-L-lysyl-[protein] + acetyl-CoA = N(6)-[(R)-S(8)-acetyldihydrolipoyl]-L-lysyl-[protein] + CoA</text>
        <dbReference type="Rhea" id="RHEA:17017"/>
        <dbReference type="Rhea" id="RHEA-COMP:10475"/>
        <dbReference type="Rhea" id="RHEA-COMP:10478"/>
        <dbReference type="ChEBI" id="CHEBI:57287"/>
        <dbReference type="ChEBI" id="CHEBI:57288"/>
        <dbReference type="ChEBI" id="CHEBI:83100"/>
        <dbReference type="ChEBI" id="CHEBI:83111"/>
        <dbReference type="EC" id="2.3.1.12"/>
    </reaction>
</comment>
<evidence type="ECO:0000256" key="2">
    <source>
        <dbReference type="ARBA" id="ARBA00011484"/>
    </source>
</evidence>
<dbReference type="InterPro" id="IPR006257">
    <property type="entry name" value="LAT1"/>
</dbReference>
<dbReference type="InterPro" id="IPR003016">
    <property type="entry name" value="2-oxoA_DH_lipoyl-BS"/>
</dbReference>
<organism evidence="12 13">
    <name type="scientific">Micavibrio aeruginosavorus</name>
    <dbReference type="NCBI Taxonomy" id="349221"/>
    <lineage>
        <taxon>Bacteria</taxon>
        <taxon>Pseudomonadati</taxon>
        <taxon>Bdellovibrionota</taxon>
        <taxon>Bdellovibrionia</taxon>
        <taxon>Bdellovibrionales</taxon>
        <taxon>Pseudobdellovibrionaceae</taxon>
        <taxon>Micavibrio</taxon>
    </lineage>
</organism>
<evidence type="ECO:0000313" key="12">
    <source>
        <dbReference type="EMBL" id="PZO88143.1"/>
    </source>
</evidence>
<dbReference type="EC" id="2.3.1.12" evidence="8"/>
<keyword evidence="3 8" id="KW-0808">Transferase</keyword>
<dbReference type="CDD" id="cd06849">
    <property type="entry name" value="lipoyl_domain"/>
    <property type="match status" value="1"/>
</dbReference>
<keyword evidence="12" id="KW-0670">Pyruvate</keyword>
<evidence type="ECO:0000256" key="8">
    <source>
        <dbReference type="RuleBase" id="RU361137"/>
    </source>
</evidence>
<dbReference type="PROSITE" id="PS51826">
    <property type="entry name" value="PSBD"/>
    <property type="match status" value="1"/>
</dbReference>
<comment type="cofactor">
    <cofactor evidence="8">
        <name>(R)-lipoate</name>
        <dbReference type="ChEBI" id="CHEBI:83088"/>
    </cofactor>
    <text evidence="8">Binds 1 lipoyl cofactor covalently.</text>
</comment>
<evidence type="ECO:0000256" key="3">
    <source>
        <dbReference type="ARBA" id="ARBA00022679"/>
    </source>
</evidence>
<dbReference type="PANTHER" id="PTHR23151:SF90">
    <property type="entry name" value="DIHYDROLIPOYLLYSINE-RESIDUE ACETYLTRANSFERASE COMPONENT OF PYRUVATE DEHYDROGENASE COMPLEX, MITOCHONDRIAL-RELATED"/>
    <property type="match status" value="1"/>
</dbReference>
<dbReference type="GO" id="GO:0006086">
    <property type="term" value="P:pyruvate decarboxylation to acetyl-CoA"/>
    <property type="evidence" value="ECO:0007669"/>
    <property type="project" value="InterPro"/>
</dbReference>
<name>A0A2W5A0Q3_9BACT</name>
<comment type="caution">
    <text evidence="12">The sequence shown here is derived from an EMBL/GenBank/DDBJ whole genome shotgun (WGS) entry which is preliminary data.</text>
</comment>
<evidence type="ECO:0000256" key="7">
    <source>
        <dbReference type="ARBA" id="ARBA00048370"/>
    </source>
</evidence>
<dbReference type="Gene3D" id="4.10.320.10">
    <property type="entry name" value="E3-binding domain"/>
    <property type="match status" value="1"/>
</dbReference>
<dbReference type="AlphaFoldDB" id="A0A2W5A0Q3"/>
<dbReference type="Pfam" id="PF00198">
    <property type="entry name" value="2-oxoacid_dh"/>
    <property type="match status" value="1"/>
</dbReference>
<dbReference type="SUPFAM" id="SSF51230">
    <property type="entry name" value="Single hybrid motif"/>
    <property type="match status" value="1"/>
</dbReference>
<feature type="domain" description="Lipoyl-binding" evidence="10">
    <location>
        <begin position="1"/>
        <end position="73"/>
    </location>
</feature>
<accession>A0A2W5A0Q3</accession>
<dbReference type="GO" id="GO:0004742">
    <property type="term" value="F:dihydrolipoyllysine-residue acetyltransferase activity"/>
    <property type="evidence" value="ECO:0007669"/>
    <property type="project" value="UniProtKB-UniRule"/>
</dbReference>
<feature type="compositionally biased region" description="Low complexity" evidence="9">
    <location>
        <begin position="93"/>
        <end position="115"/>
    </location>
</feature>
<feature type="non-terminal residue" evidence="12">
    <location>
        <position position="1"/>
    </location>
</feature>
<evidence type="ECO:0000256" key="9">
    <source>
        <dbReference type="SAM" id="MobiDB-lite"/>
    </source>
</evidence>
<dbReference type="NCBIfam" id="TIGR01349">
    <property type="entry name" value="PDHac_trf_mito"/>
    <property type="match status" value="1"/>
</dbReference>
<dbReference type="SUPFAM" id="SSF47005">
    <property type="entry name" value="Peripheral subunit-binding domain of 2-oxo acid dehydrogenase complex"/>
    <property type="match status" value="1"/>
</dbReference>
<comment type="function">
    <text evidence="6">The pyruvate dehydrogenase complex catalyzes the overall conversion of pyruvate to acetyl-CoA and CO(2). It contains multiple copies of three enzymatic components: pyruvate dehydrogenase (E1), dihydrolipoamide acetyltransferase (E2) and lipoamide dehydrogenase (E3).</text>
</comment>
<evidence type="ECO:0000259" key="10">
    <source>
        <dbReference type="PROSITE" id="PS50968"/>
    </source>
</evidence>
<comment type="similarity">
    <text evidence="1 8">Belongs to the 2-oxoacid dehydrogenase family.</text>
</comment>
<dbReference type="Gene3D" id="2.40.50.100">
    <property type="match status" value="1"/>
</dbReference>
<keyword evidence="5 8" id="KW-0012">Acyltransferase</keyword>
<dbReference type="Pfam" id="PF02817">
    <property type="entry name" value="E3_binding"/>
    <property type="match status" value="1"/>
</dbReference>
<dbReference type="PANTHER" id="PTHR23151">
    <property type="entry name" value="DIHYDROLIPOAMIDE ACETYL/SUCCINYL-TRANSFERASE-RELATED"/>
    <property type="match status" value="1"/>
</dbReference>
<dbReference type="Gene3D" id="3.30.559.10">
    <property type="entry name" value="Chloramphenicol acetyltransferase-like domain"/>
    <property type="match status" value="1"/>
</dbReference>
<evidence type="ECO:0000256" key="1">
    <source>
        <dbReference type="ARBA" id="ARBA00007317"/>
    </source>
</evidence>
<dbReference type="InterPro" id="IPR023213">
    <property type="entry name" value="CAT-like_dom_sf"/>
</dbReference>
<dbReference type="Proteomes" id="UP000249557">
    <property type="component" value="Unassembled WGS sequence"/>
</dbReference>
<protein>
    <recommendedName>
        <fullName evidence="8">Acetyltransferase component of pyruvate dehydrogenase complex</fullName>
        <ecNumber evidence="8">2.3.1.12</ecNumber>
    </recommendedName>
</protein>
<reference evidence="12 13" key="1">
    <citation type="submission" date="2017-08" db="EMBL/GenBank/DDBJ databases">
        <title>Infants hospitalized years apart are colonized by the same room-sourced microbial strains.</title>
        <authorList>
            <person name="Brooks B."/>
            <person name="Olm M.R."/>
            <person name="Firek B.A."/>
            <person name="Baker R."/>
            <person name="Thomas B.C."/>
            <person name="Morowitz M.J."/>
            <person name="Banfield J.F."/>
        </authorList>
    </citation>
    <scope>NUCLEOTIDE SEQUENCE [LARGE SCALE GENOMIC DNA]</scope>
    <source>
        <strain evidence="12">S2_018_000_R2_104</strain>
    </source>
</reference>
<dbReference type="InterPro" id="IPR004167">
    <property type="entry name" value="PSBD"/>
</dbReference>
<keyword evidence="4 8" id="KW-0450">Lipoyl</keyword>
<evidence type="ECO:0000259" key="11">
    <source>
        <dbReference type="PROSITE" id="PS51826"/>
    </source>
</evidence>
<dbReference type="FunFam" id="2.40.50.100:FF:000010">
    <property type="entry name" value="Acetyltransferase component of pyruvate dehydrogenase complex"/>
    <property type="match status" value="1"/>
</dbReference>
<proteinExistence type="inferred from homology"/>
<evidence type="ECO:0000313" key="13">
    <source>
        <dbReference type="Proteomes" id="UP000249557"/>
    </source>
</evidence>
<dbReference type="SUPFAM" id="SSF52777">
    <property type="entry name" value="CoA-dependent acyltransferases"/>
    <property type="match status" value="1"/>
</dbReference>
<sequence>LMPALSPTMTEGNLAKWHKKEGDTVKAGEVIAEIETDKATMEVEAVDEGVIGKILIPAGTQAVKVNELIAILLEEGEDASAIKEGGSAAPAPAKAQALAPASPAAAPSAPTAAAPVSQNKGDRIFATPLAKRIAKDKGVDLASVKGSGPHGRIVKADIEGAKAGAVPSASAASSAPALSGDEKINGFGQIYTEVPVNNIKRITAKRLVESKTTVPHFYLTIDCQIDELMKVRETLNKAAGKDPAYKLSVNDFVVKACAMALKAYPAANVSWGEQFIQQFKHADISVAVATPNGLMTPIVKRAEEKGLAAISGEVNDLAKRARDGKLKPEEFQGGSFTVSNLGMFGITNFQAIINPPQSCILAVGAGQERPYVDGGQIKIGNFMSCTLSTDHRTVDGAVGAEFLQYVKRFIENPATMLL</sequence>
<dbReference type="EMBL" id="QFNK01000027">
    <property type="protein sequence ID" value="PZO88143.1"/>
    <property type="molecule type" value="Genomic_DNA"/>
</dbReference>
<dbReference type="PROSITE" id="PS00189">
    <property type="entry name" value="LIPOYL"/>
    <property type="match status" value="1"/>
</dbReference>
<dbReference type="InterPro" id="IPR001078">
    <property type="entry name" value="2-oxoacid_DH_actylTfrase"/>
</dbReference>
<dbReference type="FunFam" id="3.30.559.10:FF:000003">
    <property type="entry name" value="Acetyltransferase component of pyruvate dehydrogenase complex"/>
    <property type="match status" value="1"/>
</dbReference>
<evidence type="ECO:0000256" key="6">
    <source>
        <dbReference type="ARBA" id="ARBA00025211"/>
    </source>
</evidence>
<comment type="subunit">
    <text evidence="2">Forms a 24-polypeptide structural core with octahedral symmetry.</text>
</comment>
<gene>
    <name evidence="12" type="ORF">DI626_02455</name>
</gene>
<dbReference type="InterPro" id="IPR011053">
    <property type="entry name" value="Single_hybrid_motif"/>
</dbReference>
<feature type="region of interest" description="Disordered" evidence="9">
    <location>
        <begin position="93"/>
        <end position="117"/>
    </location>
</feature>
<dbReference type="PROSITE" id="PS50968">
    <property type="entry name" value="BIOTINYL_LIPOYL"/>
    <property type="match status" value="1"/>
</dbReference>
<dbReference type="InterPro" id="IPR036625">
    <property type="entry name" value="E3-bd_dom_sf"/>
</dbReference>
<dbReference type="Pfam" id="PF00364">
    <property type="entry name" value="Biotin_lipoyl"/>
    <property type="match status" value="1"/>
</dbReference>
<evidence type="ECO:0000256" key="4">
    <source>
        <dbReference type="ARBA" id="ARBA00022823"/>
    </source>
</evidence>
<dbReference type="GO" id="GO:0045254">
    <property type="term" value="C:pyruvate dehydrogenase complex"/>
    <property type="evidence" value="ECO:0007669"/>
    <property type="project" value="UniProtKB-UniRule"/>
</dbReference>
<evidence type="ECO:0000256" key="5">
    <source>
        <dbReference type="ARBA" id="ARBA00023315"/>
    </source>
</evidence>